<reference evidence="4 5" key="1">
    <citation type="submission" date="2017-01" db="EMBL/GenBank/DDBJ databases">
        <title>Genome analysis of Paenibacillus selenitrireducens ES3-24.</title>
        <authorList>
            <person name="Xu D."/>
            <person name="Yao R."/>
            <person name="Zheng S."/>
        </authorList>
    </citation>
    <scope>NUCLEOTIDE SEQUENCE [LARGE SCALE GENOMIC DNA]</scope>
    <source>
        <strain evidence="4 5">ES3-24</strain>
    </source>
</reference>
<keyword evidence="5" id="KW-1185">Reference proteome</keyword>
<evidence type="ECO:0000256" key="1">
    <source>
        <dbReference type="ARBA" id="ARBA00022741"/>
    </source>
</evidence>
<dbReference type="GO" id="GO:0016887">
    <property type="term" value="F:ATP hydrolysis activity"/>
    <property type="evidence" value="ECO:0007669"/>
    <property type="project" value="InterPro"/>
</dbReference>
<dbReference type="PANTHER" id="PTHR43158">
    <property type="entry name" value="SKFA PEPTIDE EXPORT ATP-BINDING PROTEIN SKFE"/>
    <property type="match status" value="1"/>
</dbReference>
<keyword evidence="1" id="KW-0547">Nucleotide-binding</keyword>
<dbReference type="AlphaFoldDB" id="A0A1T2X8C0"/>
<proteinExistence type="predicted"/>
<name>A0A1T2X8C0_9BACL</name>
<evidence type="ECO:0000256" key="2">
    <source>
        <dbReference type="ARBA" id="ARBA00022840"/>
    </source>
</evidence>
<dbReference type="STRING" id="1324314.BVG16_18150"/>
<accession>A0A1T2X8C0</accession>
<feature type="domain" description="ABC transporter" evidence="3">
    <location>
        <begin position="7"/>
        <end position="230"/>
    </location>
</feature>
<organism evidence="4 5">
    <name type="scientific">Paenibacillus selenitireducens</name>
    <dbReference type="NCBI Taxonomy" id="1324314"/>
    <lineage>
        <taxon>Bacteria</taxon>
        <taxon>Bacillati</taxon>
        <taxon>Bacillota</taxon>
        <taxon>Bacilli</taxon>
        <taxon>Bacillales</taxon>
        <taxon>Paenibacillaceae</taxon>
        <taxon>Paenibacillus</taxon>
    </lineage>
</organism>
<dbReference type="InterPro" id="IPR003593">
    <property type="entry name" value="AAA+_ATPase"/>
</dbReference>
<dbReference type="GO" id="GO:0005524">
    <property type="term" value="F:ATP binding"/>
    <property type="evidence" value="ECO:0007669"/>
    <property type="project" value="UniProtKB-KW"/>
</dbReference>
<comment type="caution">
    <text evidence="4">The sequence shown here is derived from an EMBL/GenBank/DDBJ whole genome shotgun (WGS) entry which is preliminary data.</text>
</comment>
<dbReference type="SMART" id="SM00382">
    <property type="entry name" value="AAA"/>
    <property type="match status" value="1"/>
</dbReference>
<gene>
    <name evidence="4" type="ORF">BVG16_18150</name>
</gene>
<sequence length="233" mass="26411">MTTEIAITAEHLTKRYDNQRALQDFSIQLPANRVIGVLGANGAGKSTLFRMITGMVQPDQGRIDIFGKKPGWETNALISYLPDRARWYKFHTVQQALEWGDGLLPGFDKKRAESLLEFMKLDPTMGVEGMSRGQEARLMLTLCMCRDVPMLILDEPFAGIDLISRERIIGALIDNLSERQQTVLVSTHEIQEAESLFDYAVFMDEGQALLHGDVEMLRAERGSMESIYRHLYQ</sequence>
<dbReference type="SUPFAM" id="SSF52540">
    <property type="entry name" value="P-loop containing nucleoside triphosphate hydrolases"/>
    <property type="match status" value="1"/>
</dbReference>
<keyword evidence="2 4" id="KW-0067">ATP-binding</keyword>
<dbReference type="InterPro" id="IPR003439">
    <property type="entry name" value="ABC_transporter-like_ATP-bd"/>
</dbReference>
<dbReference type="PROSITE" id="PS50893">
    <property type="entry name" value="ABC_TRANSPORTER_2"/>
    <property type="match status" value="1"/>
</dbReference>
<protein>
    <submittedName>
        <fullName evidence="4">ABC transporter ATP-binding protein</fullName>
    </submittedName>
</protein>
<dbReference type="CDD" id="cd03230">
    <property type="entry name" value="ABC_DR_subfamily_A"/>
    <property type="match status" value="1"/>
</dbReference>
<evidence type="ECO:0000259" key="3">
    <source>
        <dbReference type="PROSITE" id="PS50893"/>
    </source>
</evidence>
<dbReference type="EMBL" id="MSZX01000007">
    <property type="protein sequence ID" value="OPA76138.1"/>
    <property type="molecule type" value="Genomic_DNA"/>
</dbReference>
<evidence type="ECO:0000313" key="4">
    <source>
        <dbReference type="EMBL" id="OPA76138.1"/>
    </source>
</evidence>
<dbReference type="OrthoDB" id="9804819at2"/>
<dbReference type="Pfam" id="PF00005">
    <property type="entry name" value="ABC_tran"/>
    <property type="match status" value="1"/>
</dbReference>
<dbReference type="Proteomes" id="UP000190188">
    <property type="component" value="Unassembled WGS sequence"/>
</dbReference>
<dbReference type="InterPro" id="IPR027417">
    <property type="entry name" value="P-loop_NTPase"/>
</dbReference>
<evidence type="ECO:0000313" key="5">
    <source>
        <dbReference type="Proteomes" id="UP000190188"/>
    </source>
</evidence>
<dbReference type="PANTHER" id="PTHR43158:SF1">
    <property type="entry name" value="ABC TRANSPORTER, ATP-BINDING PROTEIN"/>
    <property type="match status" value="1"/>
</dbReference>
<dbReference type="Gene3D" id="3.40.50.300">
    <property type="entry name" value="P-loop containing nucleotide triphosphate hydrolases"/>
    <property type="match status" value="1"/>
</dbReference>
<dbReference type="RefSeq" id="WP_078500305.1">
    <property type="nucleotide sequence ID" value="NZ_MSZX01000007.1"/>
</dbReference>